<dbReference type="AlphaFoldDB" id="A0A7W9X1J2"/>
<dbReference type="InterPro" id="IPR002942">
    <property type="entry name" value="S4_RNA-bd"/>
</dbReference>
<evidence type="ECO:0000256" key="2">
    <source>
        <dbReference type="ARBA" id="ARBA00036390"/>
    </source>
</evidence>
<dbReference type="Proteomes" id="UP000540787">
    <property type="component" value="Unassembled WGS sequence"/>
</dbReference>
<comment type="catalytic activity">
    <reaction evidence="3">
        <text>uridine(2604) in 23S rRNA = pseudouridine(2604) in 23S rRNA</text>
        <dbReference type="Rhea" id="RHEA:38875"/>
        <dbReference type="Rhea" id="RHEA-COMP:10093"/>
        <dbReference type="Rhea" id="RHEA-COMP:10094"/>
        <dbReference type="ChEBI" id="CHEBI:65314"/>
        <dbReference type="ChEBI" id="CHEBI:65315"/>
        <dbReference type="EC" id="5.4.99.21"/>
    </reaction>
</comment>
<name>A0A7W9X1J2_9BURK</name>
<dbReference type="EC" id="5.4.99.21" evidence="4"/>
<protein>
    <recommendedName>
        <fullName evidence="5">Dual-specificity RNA pseudouridine synthase RluF</fullName>
        <ecNumber evidence="4">5.4.99.21</ecNumber>
    </recommendedName>
    <alternativeName>
        <fullName evidence="7">23S rRNA pseudouridine(2604) synthase</fullName>
    </alternativeName>
    <alternativeName>
        <fullName evidence="9">Ribosomal large subunit pseudouridine synthase F</fullName>
    </alternativeName>
    <alternativeName>
        <fullName evidence="8">rRNA pseudouridylate synthase F</fullName>
    </alternativeName>
    <alternativeName>
        <fullName evidence="10">rRNA-uridine isomerase F</fullName>
    </alternativeName>
    <alternativeName>
        <fullName evidence="6">tRNA(Tyr) pseudouridine(35) synthase</fullName>
    </alternativeName>
</protein>
<dbReference type="EMBL" id="JACHBX010000003">
    <property type="protein sequence ID" value="MBB6134691.1"/>
    <property type="molecule type" value="Genomic_DNA"/>
</dbReference>
<dbReference type="Pfam" id="PF01479">
    <property type="entry name" value="S4"/>
    <property type="match status" value="1"/>
</dbReference>
<dbReference type="InterPro" id="IPR020094">
    <property type="entry name" value="TruA/RsuA/RluB/E/F_N"/>
</dbReference>
<evidence type="ECO:0000313" key="14">
    <source>
        <dbReference type="Proteomes" id="UP000540787"/>
    </source>
</evidence>
<dbReference type="GO" id="GO:0006396">
    <property type="term" value="P:RNA processing"/>
    <property type="evidence" value="ECO:0007669"/>
    <property type="project" value="UniProtKB-ARBA"/>
</dbReference>
<dbReference type="SUPFAM" id="SSF55120">
    <property type="entry name" value="Pseudouridine synthase"/>
    <property type="match status" value="1"/>
</dbReference>
<keyword evidence="11" id="KW-0694">RNA-binding</keyword>
<dbReference type="Gene3D" id="3.30.70.580">
    <property type="entry name" value="Pseudouridine synthase I, catalytic domain, N-terminal subdomain"/>
    <property type="match status" value="1"/>
</dbReference>
<evidence type="ECO:0000256" key="5">
    <source>
        <dbReference type="ARBA" id="ARBA00039989"/>
    </source>
</evidence>
<dbReference type="InterPro" id="IPR020103">
    <property type="entry name" value="PsdUridine_synth_cat_dom_sf"/>
</dbReference>
<evidence type="ECO:0000256" key="9">
    <source>
        <dbReference type="ARBA" id="ARBA00042890"/>
    </source>
</evidence>
<dbReference type="RefSeq" id="WP_183555373.1">
    <property type="nucleotide sequence ID" value="NZ_JACHBX010000003.1"/>
</dbReference>
<dbReference type="SUPFAM" id="SSF55174">
    <property type="entry name" value="Alpha-L RNA-binding motif"/>
    <property type="match status" value="1"/>
</dbReference>
<organism evidence="13 14">
    <name type="scientific">Massilia aurea</name>
    <dbReference type="NCBI Taxonomy" id="373040"/>
    <lineage>
        <taxon>Bacteria</taxon>
        <taxon>Pseudomonadati</taxon>
        <taxon>Pseudomonadota</taxon>
        <taxon>Betaproteobacteria</taxon>
        <taxon>Burkholderiales</taxon>
        <taxon>Oxalobacteraceae</taxon>
        <taxon>Telluria group</taxon>
        <taxon>Massilia</taxon>
    </lineage>
</organism>
<dbReference type="InterPro" id="IPR036986">
    <property type="entry name" value="S4_RNA-bd_sf"/>
</dbReference>
<evidence type="ECO:0000256" key="10">
    <source>
        <dbReference type="ARBA" id="ARBA00043147"/>
    </source>
</evidence>
<evidence type="ECO:0000256" key="6">
    <source>
        <dbReference type="ARBA" id="ARBA00041420"/>
    </source>
</evidence>
<keyword evidence="1 13" id="KW-0413">Isomerase</keyword>
<dbReference type="Gene3D" id="3.30.70.1560">
    <property type="entry name" value="Alpha-L RNA-binding motif"/>
    <property type="match status" value="1"/>
</dbReference>
<dbReference type="InterPro" id="IPR042092">
    <property type="entry name" value="PsdUridine_s_RsuA/RluB/E/F_cat"/>
</dbReference>
<evidence type="ECO:0000256" key="11">
    <source>
        <dbReference type="PROSITE-ProRule" id="PRU00182"/>
    </source>
</evidence>
<dbReference type="SMART" id="SM00363">
    <property type="entry name" value="S4"/>
    <property type="match status" value="1"/>
</dbReference>
<dbReference type="PANTHER" id="PTHR47683:SF2">
    <property type="entry name" value="RNA-BINDING S4 DOMAIN-CONTAINING PROTEIN"/>
    <property type="match status" value="1"/>
</dbReference>
<dbReference type="InterPro" id="IPR050343">
    <property type="entry name" value="RsuA_PseudoU_synthase"/>
</dbReference>
<evidence type="ECO:0000256" key="1">
    <source>
        <dbReference type="ARBA" id="ARBA00023235"/>
    </source>
</evidence>
<dbReference type="GO" id="GO:0160138">
    <property type="term" value="F:23S rRNA pseudouridine(2604) synthase activity"/>
    <property type="evidence" value="ECO:0007669"/>
    <property type="project" value="UniProtKB-EC"/>
</dbReference>
<evidence type="ECO:0000259" key="12">
    <source>
        <dbReference type="SMART" id="SM00363"/>
    </source>
</evidence>
<feature type="domain" description="RNA-binding S4" evidence="12">
    <location>
        <begin position="7"/>
        <end position="68"/>
    </location>
</feature>
<comment type="caution">
    <text evidence="13">The sequence shown here is derived from an EMBL/GenBank/DDBJ whole genome shotgun (WGS) entry which is preliminary data.</text>
</comment>
<dbReference type="PROSITE" id="PS50889">
    <property type="entry name" value="S4"/>
    <property type="match status" value="1"/>
</dbReference>
<sequence length="229" mass="25164">MTTEEAIRLAKRVADVAGCSRADAERYIAGGWVSVDGAVAEDPATRVTPEQKVELLPGATPVEPDPVTILMHKPAGIEIEAALASITAENQVLEHGRGKPFLRRHLFKTTAATPLETMASGLIVFSQDFRVIRKLVDDASRNESEYVVEVDGQIADNGMAKLGRMFKASWQSEQRLRIAGKNIQRGQIERLCGDVGLRVTALRRLRIGRISMGPMPAGGWRFLRDTDQF</sequence>
<dbReference type="CDD" id="cd00165">
    <property type="entry name" value="S4"/>
    <property type="match status" value="1"/>
</dbReference>
<dbReference type="Gene3D" id="3.10.290.10">
    <property type="entry name" value="RNA-binding S4 domain"/>
    <property type="match status" value="1"/>
</dbReference>
<comment type="catalytic activity">
    <reaction evidence="2">
        <text>uridine(35) in tRNA(Tyr) = pseudouridine(35) in tRNA(Tyr)</text>
        <dbReference type="Rhea" id="RHEA:60556"/>
        <dbReference type="Rhea" id="RHEA-COMP:15607"/>
        <dbReference type="Rhea" id="RHEA-COMP:15608"/>
        <dbReference type="ChEBI" id="CHEBI:65314"/>
        <dbReference type="ChEBI" id="CHEBI:65315"/>
    </reaction>
</comment>
<evidence type="ECO:0000256" key="3">
    <source>
        <dbReference type="ARBA" id="ARBA00036535"/>
    </source>
</evidence>
<keyword evidence="14" id="KW-1185">Reference proteome</keyword>
<dbReference type="GO" id="GO:0001522">
    <property type="term" value="P:pseudouridine synthesis"/>
    <property type="evidence" value="ECO:0007669"/>
    <property type="project" value="InterPro"/>
</dbReference>
<dbReference type="GO" id="GO:0003723">
    <property type="term" value="F:RNA binding"/>
    <property type="evidence" value="ECO:0007669"/>
    <property type="project" value="UniProtKB-KW"/>
</dbReference>
<evidence type="ECO:0000313" key="13">
    <source>
        <dbReference type="EMBL" id="MBB6134691.1"/>
    </source>
</evidence>
<accession>A0A7W9X1J2</accession>
<gene>
    <name evidence="13" type="ORF">HD842_002849</name>
</gene>
<reference evidence="13 14" key="1">
    <citation type="submission" date="2020-08" db="EMBL/GenBank/DDBJ databases">
        <title>The Agave Microbiome: Exploring the role of microbial communities in plant adaptations to desert environments.</title>
        <authorList>
            <person name="Partida-Martinez L.P."/>
        </authorList>
    </citation>
    <scope>NUCLEOTIDE SEQUENCE [LARGE SCALE GENOMIC DNA]</scope>
    <source>
        <strain evidence="13 14">AT3.2</strain>
    </source>
</reference>
<evidence type="ECO:0000256" key="8">
    <source>
        <dbReference type="ARBA" id="ARBA00042843"/>
    </source>
</evidence>
<evidence type="ECO:0000256" key="7">
    <source>
        <dbReference type="ARBA" id="ARBA00041697"/>
    </source>
</evidence>
<evidence type="ECO:0000256" key="4">
    <source>
        <dbReference type="ARBA" id="ARBA00038922"/>
    </source>
</evidence>
<proteinExistence type="predicted"/>
<dbReference type="PANTHER" id="PTHR47683">
    <property type="entry name" value="PSEUDOURIDINE SYNTHASE FAMILY PROTEIN-RELATED"/>
    <property type="match status" value="1"/>
</dbReference>